<feature type="domain" description="Carrier" evidence="1">
    <location>
        <begin position="80"/>
        <end position="159"/>
    </location>
</feature>
<name>A0AAE9M8X3_ACIPI</name>
<reference evidence="2" key="1">
    <citation type="submission" date="2022-04" db="EMBL/GenBank/DDBJ databases">
        <title>Emergence of ST220 Acinetobacter pittii strain in bloodstream infection, which co-producing chromosomal NDM-1 and OXA-820 carbapenemases.</title>
        <authorList>
            <person name="Tian C."/>
            <person name="Xing M."/>
            <person name="Fu L."/>
            <person name="Xia D."/>
        </authorList>
    </citation>
    <scope>NUCLEOTIDE SEQUENCE</scope>
    <source>
        <strain evidence="2">TCM</strain>
    </source>
</reference>
<dbReference type="AlphaFoldDB" id="A0AAE9M8X3"/>
<dbReference type="PROSITE" id="PS50075">
    <property type="entry name" value="CARRIER"/>
    <property type="match status" value="1"/>
</dbReference>
<accession>A0AAE9M8X3</accession>
<dbReference type="Gene3D" id="1.10.1200.10">
    <property type="entry name" value="ACP-like"/>
    <property type="match status" value="1"/>
</dbReference>
<dbReference type="Proteomes" id="UP001055514">
    <property type="component" value="Chromosome"/>
</dbReference>
<evidence type="ECO:0000313" key="3">
    <source>
        <dbReference type="Proteomes" id="UP001055514"/>
    </source>
</evidence>
<dbReference type="RefSeq" id="WP_228287328.1">
    <property type="nucleotide sequence ID" value="NZ_CP095407.1"/>
</dbReference>
<proteinExistence type="predicted"/>
<sequence>MVGQWYYAITRHGHWWNWWEHRKSFYWFSPEPVPVEWYEYFYLVGLVVLFAKLVQPFDSLLHNIYSKLLGIARKQKLKEQPALDIANIVLKTATNIAGLEVSRDLGLNDNGLASLGTVRFISALETEFSSFNYNLSLSVSEVIAAQDLNEIIELIQRKLNEEEESELIEIAYKQNTI</sequence>
<dbReference type="InterPro" id="IPR009081">
    <property type="entry name" value="PP-bd_ACP"/>
</dbReference>
<organism evidence="2 3">
    <name type="scientific">Acinetobacter pittii</name>
    <name type="common">Acinetobacter genomosp. 3</name>
    <dbReference type="NCBI Taxonomy" id="48296"/>
    <lineage>
        <taxon>Bacteria</taxon>
        <taxon>Pseudomonadati</taxon>
        <taxon>Pseudomonadota</taxon>
        <taxon>Gammaproteobacteria</taxon>
        <taxon>Moraxellales</taxon>
        <taxon>Moraxellaceae</taxon>
        <taxon>Acinetobacter</taxon>
        <taxon>Acinetobacter calcoaceticus/baumannii complex</taxon>
    </lineage>
</organism>
<protein>
    <recommendedName>
        <fullName evidence="1">Carrier domain-containing protein</fullName>
    </recommendedName>
</protein>
<dbReference type="SUPFAM" id="SSF47336">
    <property type="entry name" value="ACP-like"/>
    <property type="match status" value="1"/>
</dbReference>
<dbReference type="EMBL" id="CP095407">
    <property type="protein sequence ID" value="USU94953.1"/>
    <property type="molecule type" value="Genomic_DNA"/>
</dbReference>
<evidence type="ECO:0000259" key="1">
    <source>
        <dbReference type="PROSITE" id="PS50075"/>
    </source>
</evidence>
<dbReference type="InterPro" id="IPR036736">
    <property type="entry name" value="ACP-like_sf"/>
</dbReference>
<evidence type="ECO:0000313" key="2">
    <source>
        <dbReference type="EMBL" id="USU94953.1"/>
    </source>
</evidence>
<gene>
    <name evidence="2" type="ORF">MWH18_01255</name>
</gene>